<dbReference type="Gene3D" id="1.10.1660.10">
    <property type="match status" value="2"/>
</dbReference>
<dbReference type="PROSITE" id="PS00552">
    <property type="entry name" value="HTH_MERR_1"/>
    <property type="match status" value="1"/>
</dbReference>
<evidence type="ECO:0000313" key="7">
    <source>
        <dbReference type="Proteomes" id="UP000649573"/>
    </source>
</evidence>
<accession>A0ABQ2VBA2</accession>
<gene>
    <name evidence="6" type="ORF">GCM10010178_78130</name>
</gene>
<evidence type="ECO:0000256" key="3">
    <source>
        <dbReference type="ARBA" id="ARBA00023125"/>
    </source>
</evidence>
<keyword evidence="1" id="KW-0678">Repressor</keyword>
<dbReference type="PROSITE" id="PS50937">
    <property type="entry name" value="HTH_MERR_2"/>
    <property type="match status" value="2"/>
</dbReference>
<keyword evidence="2" id="KW-0805">Transcription regulation</keyword>
<dbReference type="Pfam" id="PF13411">
    <property type="entry name" value="MerR_1"/>
    <property type="match status" value="1"/>
</dbReference>
<evidence type="ECO:0000256" key="2">
    <source>
        <dbReference type="ARBA" id="ARBA00023015"/>
    </source>
</evidence>
<dbReference type="CDD" id="cd04773">
    <property type="entry name" value="HTH_TioE_rpt2"/>
    <property type="match status" value="1"/>
</dbReference>
<keyword evidence="4" id="KW-0804">Transcription</keyword>
<keyword evidence="7" id="KW-1185">Reference proteome</keyword>
<dbReference type="InterPro" id="IPR009061">
    <property type="entry name" value="DNA-bd_dom_put_sf"/>
</dbReference>
<organism evidence="6 7">
    <name type="scientific">Lentzea flava</name>
    <dbReference type="NCBI Taxonomy" id="103732"/>
    <lineage>
        <taxon>Bacteria</taxon>
        <taxon>Bacillati</taxon>
        <taxon>Actinomycetota</taxon>
        <taxon>Actinomycetes</taxon>
        <taxon>Pseudonocardiales</taxon>
        <taxon>Pseudonocardiaceae</taxon>
        <taxon>Lentzea</taxon>
    </lineage>
</organism>
<feature type="domain" description="HTH merR-type" evidence="5">
    <location>
        <begin position="27"/>
        <end position="75"/>
    </location>
</feature>
<dbReference type="InterPro" id="IPR047057">
    <property type="entry name" value="MerR_fam"/>
</dbReference>
<evidence type="ECO:0000256" key="4">
    <source>
        <dbReference type="ARBA" id="ARBA00023163"/>
    </source>
</evidence>
<dbReference type="PANTHER" id="PTHR30204:SF69">
    <property type="entry name" value="MERR-FAMILY TRANSCRIPTIONAL REGULATOR"/>
    <property type="match status" value="1"/>
</dbReference>
<evidence type="ECO:0000313" key="6">
    <source>
        <dbReference type="EMBL" id="GGU75182.1"/>
    </source>
</evidence>
<proteinExistence type="predicted"/>
<reference evidence="7" key="1">
    <citation type="journal article" date="2019" name="Int. J. Syst. Evol. Microbiol.">
        <title>The Global Catalogue of Microorganisms (GCM) 10K type strain sequencing project: providing services to taxonomists for standard genome sequencing and annotation.</title>
        <authorList>
            <consortium name="The Broad Institute Genomics Platform"/>
            <consortium name="The Broad Institute Genome Sequencing Center for Infectious Disease"/>
            <person name="Wu L."/>
            <person name="Ma J."/>
        </authorList>
    </citation>
    <scope>NUCLEOTIDE SEQUENCE [LARGE SCALE GENOMIC DNA]</scope>
    <source>
        <strain evidence="7">JCM 3296</strain>
    </source>
</reference>
<dbReference type="SUPFAM" id="SSF46955">
    <property type="entry name" value="Putative DNA-binding domain"/>
    <property type="match status" value="2"/>
</dbReference>
<name>A0ABQ2VBA2_9PSEU</name>
<evidence type="ECO:0000256" key="1">
    <source>
        <dbReference type="ARBA" id="ARBA00022491"/>
    </source>
</evidence>
<dbReference type="Pfam" id="PF00376">
    <property type="entry name" value="MerR"/>
    <property type="match status" value="1"/>
</dbReference>
<keyword evidence="3" id="KW-0238">DNA-binding</keyword>
<feature type="domain" description="HTH merR-type" evidence="5">
    <location>
        <begin position="143"/>
        <end position="209"/>
    </location>
</feature>
<dbReference type="EMBL" id="BMRE01000057">
    <property type="protein sequence ID" value="GGU75182.1"/>
    <property type="molecule type" value="Genomic_DNA"/>
</dbReference>
<comment type="caution">
    <text evidence="6">The sequence shown here is derived from an EMBL/GenBank/DDBJ whole genome shotgun (WGS) entry which is preliminary data.</text>
</comment>
<dbReference type="Proteomes" id="UP000649573">
    <property type="component" value="Unassembled WGS sequence"/>
</dbReference>
<evidence type="ECO:0000259" key="5">
    <source>
        <dbReference type="PROSITE" id="PS50937"/>
    </source>
</evidence>
<sequence length="261" mass="28850">MWLNRNIESSVETFTQFLLLSASKVSTVRPSDLAREHGLSTQAVRNYEQSGFIPPAERTPSGYRVYTEVHAAALRTFIALIPAFGHATAGQIMNAIHANSLDDVLHTIDRGHEQLLRDRETLNAVSRAAEDLTDFEPVLHPRSIGELARRLNVTPATLRAWEEAGILVPAREPTGHRVFTAEDVRDAELAHLLRRGGYPLSRIALVVDQIRTAGGTDTLAAALTDWRHRLNTRGRAMLTAAAHLDDYLTARSTPQPTKQDA</sequence>
<dbReference type="SMART" id="SM00422">
    <property type="entry name" value="HTH_MERR"/>
    <property type="match status" value="2"/>
</dbReference>
<protein>
    <submittedName>
        <fullName evidence="6">MerR family transcriptional regulator</fullName>
    </submittedName>
</protein>
<dbReference type="PANTHER" id="PTHR30204">
    <property type="entry name" value="REDOX-CYCLING DRUG-SENSING TRANSCRIPTIONAL ACTIVATOR SOXR"/>
    <property type="match status" value="1"/>
</dbReference>
<dbReference type="InterPro" id="IPR000551">
    <property type="entry name" value="MerR-type_HTH_dom"/>
</dbReference>